<name>A0A1V2GVN0_9PROT</name>
<evidence type="ECO:0000313" key="3">
    <source>
        <dbReference type="Proteomes" id="UP000188879"/>
    </source>
</evidence>
<dbReference type="GO" id="GO:0003824">
    <property type="term" value="F:catalytic activity"/>
    <property type="evidence" value="ECO:0007669"/>
    <property type="project" value="InterPro"/>
</dbReference>
<dbReference type="InterPro" id="IPR000120">
    <property type="entry name" value="Amidase"/>
</dbReference>
<comment type="caution">
    <text evidence="2">The sequence shown here is derived from an EMBL/GenBank/DDBJ whole genome shotgun (WGS) entry which is preliminary data.</text>
</comment>
<evidence type="ECO:0000313" key="2">
    <source>
        <dbReference type="EMBL" id="ONG43582.1"/>
    </source>
</evidence>
<dbReference type="Proteomes" id="UP000188879">
    <property type="component" value="Unassembled WGS sequence"/>
</dbReference>
<dbReference type="NCBIfam" id="NF005460">
    <property type="entry name" value="PRK07056.1"/>
    <property type="match status" value="1"/>
</dbReference>
<gene>
    <name evidence="2" type="ORF">BKE38_28790</name>
</gene>
<dbReference type="AlphaFoldDB" id="A0A1V2GVN0"/>
<accession>A0A1V2GVN0</accession>
<dbReference type="OrthoDB" id="9811471at2"/>
<dbReference type="SUPFAM" id="SSF75304">
    <property type="entry name" value="Amidase signature (AS) enzymes"/>
    <property type="match status" value="1"/>
</dbReference>
<dbReference type="Gene3D" id="3.90.1300.10">
    <property type="entry name" value="Amidase signature (AS) domain"/>
    <property type="match status" value="1"/>
</dbReference>
<dbReference type="RefSeq" id="WP_076960607.1">
    <property type="nucleotide sequence ID" value="NZ_MLCO01000473.1"/>
</dbReference>
<reference evidence="2 3" key="1">
    <citation type="submission" date="2016-10" db="EMBL/GenBank/DDBJ databases">
        <title>Draft Genome sequence of Roseomonas sp. strain M3.</title>
        <authorList>
            <person name="Subhash Y."/>
            <person name="Lee S."/>
        </authorList>
    </citation>
    <scope>NUCLEOTIDE SEQUENCE [LARGE SCALE GENOMIC DNA]</scope>
    <source>
        <strain evidence="2 3">M3</strain>
    </source>
</reference>
<organism evidence="2 3">
    <name type="scientific">Teichococcus deserti</name>
    <dbReference type="NCBI Taxonomy" id="1817963"/>
    <lineage>
        <taxon>Bacteria</taxon>
        <taxon>Pseudomonadati</taxon>
        <taxon>Pseudomonadota</taxon>
        <taxon>Alphaproteobacteria</taxon>
        <taxon>Acetobacterales</taxon>
        <taxon>Roseomonadaceae</taxon>
        <taxon>Roseomonas</taxon>
    </lineage>
</organism>
<sequence length="453" mass="45873">MPRSEPTTLPAAAAALAAGQTSAVALAEAALARINDPAGEGSRAFVAVQAEAALASARAMDALRAAGRAPSPWAGIPITVKDLFDQEGIPTRAGAMVLADAPPASATAPAVARLQRAGFVVLGRTNMVEFAFSGLGVNPHHGTPRSPYDRAVGRLPGGSSSGAAVAVADGMGLAGLGSDTGGSCRVPAALCGIVGYKPTSKRVPLQGVLPLSPSLDSIGPIANSVACCSILHALMAGAEAAVPPSVRPVAGLRFGIPEGSFLFDGVEPAVAAAFERAVSRLAAAGAFIERFSFPELAEIPAANAKGGFAAAESYAWHRSLIAKSRDGYDPRVLSRILRGAEQDAADYQELLTARARIIAAASARTAPYDAVLAPTAALTPPPIAAVEDEAEYGRINLLLLRNTAAFNFLDRCSISLPCHAPGEAPVGLMLTGAHDGDAALFGVSAAVESVLRG</sequence>
<dbReference type="InterPro" id="IPR036928">
    <property type="entry name" value="AS_sf"/>
</dbReference>
<dbReference type="EMBL" id="MLCO01000473">
    <property type="protein sequence ID" value="ONG43582.1"/>
    <property type="molecule type" value="Genomic_DNA"/>
</dbReference>
<evidence type="ECO:0000259" key="1">
    <source>
        <dbReference type="Pfam" id="PF01425"/>
    </source>
</evidence>
<proteinExistence type="predicted"/>
<protein>
    <submittedName>
        <fullName evidence="2">Amidase</fullName>
    </submittedName>
</protein>
<dbReference type="PANTHER" id="PTHR11895:SF176">
    <property type="entry name" value="AMIDASE AMID-RELATED"/>
    <property type="match status" value="1"/>
</dbReference>
<feature type="domain" description="Amidase" evidence="1">
    <location>
        <begin position="28"/>
        <end position="440"/>
    </location>
</feature>
<dbReference type="PANTHER" id="PTHR11895">
    <property type="entry name" value="TRANSAMIDASE"/>
    <property type="match status" value="1"/>
</dbReference>
<keyword evidence="3" id="KW-1185">Reference proteome</keyword>
<dbReference type="Pfam" id="PF01425">
    <property type="entry name" value="Amidase"/>
    <property type="match status" value="1"/>
</dbReference>
<dbReference type="InterPro" id="IPR023631">
    <property type="entry name" value="Amidase_dom"/>
</dbReference>